<dbReference type="Proteomes" id="UP001175000">
    <property type="component" value="Unassembled WGS sequence"/>
</dbReference>
<evidence type="ECO:0000313" key="3">
    <source>
        <dbReference type="Proteomes" id="UP001175000"/>
    </source>
</evidence>
<organism evidence="2 3">
    <name type="scientific">Immersiella caudata</name>
    <dbReference type="NCBI Taxonomy" id="314043"/>
    <lineage>
        <taxon>Eukaryota</taxon>
        <taxon>Fungi</taxon>
        <taxon>Dikarya</taxon>
        <taxon>Ascomycota</taxon>
        <taxon>Pezizomycotina</taxon>
        <taxon>Sordariomycetes</taxon>
        <taxon>Sordariomycetidae</taxon>
        <taxon>Sordariales</taxon>
        <taxon>Lasiosphaeriaceae</taxon>
        <taxon>Immersiella</taxon>
    </lineage>
</organism>
<evidence type="ECO:0000256" key="1">
    <source>
        <dbReference type="SAM" id="SignalP"/>
    </source>
</evidence>
<protein>
    <recommendedName>
        <fullName evidence="4">Secreted protein</fullName>
    </recommendedName>
</protein>
<feature type="signal peptide" evidence="1">
    <location>
        <begin position="1"/>
        <end position="22"/>
    </location>
</feature>
<dbReference type="EMBL" id="JAULSU010000007">
    <property type="protein sequence ID" value="KAK0611024.1"/>
    <property type="molecule type" value="Genomic_DNA"/>
</dbReference>
<gene>
    <name evidence="2" type="ORF">B0T14DRAFT_317552</name>
</gene>
<dbReference type="AlphaFoldDB" id="A0AA39U4R3"/>
<reference evidence="2" key="1">
    <citation type="submission" date="2023-06" db="EMBL/GenBank/DDBJ databases">
        <title>Genome-scale phylogeny and comparative genomics of the fungal order Sordariales.</title>
        <authorList>
            <consortium name="Lawrence Berkeley National Laboratory"/>
            <person name="Hensen N."/>
            <person name="Bonometti L."/>
            <person name="Westerberg I."/>
            <person name="Brannstrom I.O."/>
            <person name="Guillou S."/>
            <person name="Cros-Aarteil S."/>
            <person name="Calhoun S."/>
            <person name="Haridas S."/>
            <person name="Kuo A."/>
            <person name="Mondo S."/>
            <person name="Pangilinan J."/>
            <person name="Riley R."/>
            <person name="Labutti K."/>
            <person name="Andreopoulos B."/>
            <person name="Lipzen A."/>
            <person name="Chen C."/>
            <person name="Yanf M."/>
            <person name="Daum C."/>
            <person name="Ng V."/>
            <person name="Clum A."/>
            <person name="Steindorff A."/>
            <person name="Ohm R."/>
            <person name="Martin F."/>
            <person name="Silar P."/>
            <person name="Natvig D."/>
            <person name="Lalanne C."/>
            <person name="Gautier V."/>
            <person name="Ament-Velasquez S.L."/>
            <person name="Kruys A."/>
            <person name="Hutchinson M.I."/>
            <person name="Powell A.J."/>
            <person name="Barry K."/>
            <person name="Miller A.N."/>
            <person name="Grigoriev I.V."/>
            <person name="Debuchy R."/>
            <person name="Gladieux P."/>
            <person name="Thoren M.H."/>
            <person name="Johannesson H."/>
        </authorList>
    </citation>
    <scope>NUCLEOTIDE SEQUENCE</scope>
    <source>
        <strain evidence="2">CBS 606.72</strain>
    </source>
</reference>
<proteinExistence type="predicted"/>
<accession>A0AA39U4R3</accession>
<sequence length="98" mass="10248">MSGWQKGATWKLLTCLGASTSGLKNGGHLTDCGCGIVSTGVTGGVQRGADDRMPAFAVAGSLNKERGVMWGTALHPRKCLCLQDGISPMIQPNERCLD</sequence>
<keyword evidence="1" id="KW-0732">Signal</keyword>
<comment type="caution">
    <text evidence="2">The sequence shown here is derived from an EMBL/GenBank/DDBJ whole genome shotgun (WGS) entry which is preliminary data.</text>
</comment>
<feature type="chain" id="PRO_5041433586" description="Secreted protein" evidence="1">
    <location>
        <begin position="23"/>
        <end position="98"/>
    </location>
</feature>
<evidence type="ECO:0008006" key="4">
    <source>
        <dbReference type="Google" id="ProtNLM"/>
    </source>
</evidence>
<name>A0AA39U4R3_9PEZI</name>
<keyword evidence="3" id="KW-1185">Reference proteome</keyword>
<evidence type="ECO:0000313" key="2">
    <source>
        <dbReference type="EMBL" id="KAK0611024.1"/>
    </source>
</evidence>